<dbReference type="InterPro" id="IPR013105">
    <property type="entry name" value="TPR_2"/>
</dbReference>
<dbReference type="Gramene" id="PRQ48463">
    <property type="protein sequence ID" value="PRQ48463"/>
    <property type="gene ID" value="RchiOBHm_Chr2g0111021"/>
</dbReference>
<dbReference type="OrthoDB" id="1870799at2759"/>
<comment type="similarity">
    <text evidence="1">Belongs to the TTC36 family.</text>
</comment>
<dbReference type="SUPFAM" id="SSF48452">
    <property type="entry name" value="TPR-like"/>
    <property type="match status" value="1"/>
</dbReference>
<dbReference type="Gene3D" id="1.25.40.10">
    <property type="entry name" value="Tetratricopeptide repeat domain"/>
    <property type="match status" value="1"/>
</dbReference>
<evidence type="ECO:0000256" key="1">
    <source>
        <dbReference type="ARBA" id="ARBA00006995"/>
    </source>
</evidence>
<dbReference type="STRING" id="74649.A0A2P6RPV8"/>
<name>A0A2P6RPV8_ROSCH</name>
<evidence type="ECO:0000256" key="3">
    <source>
        <dbReference type="ARBA" id="ARBA00022803"/>
    </source>
</evidence>
<dbReference type="InterPro" id="IPR011990">
    <property type="entry name" value="TPR-like_helical_dom_sf"/>
</dbReference>
<dbReference type="PROSITE" id="PS50005">
    <property type="entry name" value="TPR"/>
    <property type="match status" value="1"/>
</dbReference>
<protein>
    <submittedName>
        <fullName evidence="6">Putative tetratricopeptide-like helical domain-containing protein</fullName>
    </submittedName>
</protein>
<dbReference type="OMA" id="YEWKGMK"/>
<dbReference type="PANTHER" id="PTHR21405:SF0">
    <property type="entry name" value="TETRATRICOPEPTIDE REPEAT PROTEIN 36"/>
    <property type="match status" value="1"/>
</dbReference>
<organism evidence="6 7">
    <name type="scientific">Rosa chinensis</name>
    <name type="common">China rose</name>
    <dbReference type="NCBI Taxonomy" id="74649"/>
    <lineage>
        <taxon>Eukaryota</taxon>
        <taxon>Viridiplantae</taxon>
        <taxon>Streptophyta</taxon>
        <taxon>Embryophyta</taxon>
        <taxon>Tracheophyta</taxon>
        <taxon>Spermatophyta</taxon>
        <taxon>Magnoliopsida</taxon>
        <taxon>eudicotyledons</taxon>
        <taxon>Gunneridae</taxon>
        <taxon>Pentapetalae</taxon>
        <taxon>rosids</taxon>
        <taxon>fabids</taxon>
        <taxon>Rosales</taxon>
        <taxon>Rosaceae</taxon>
        <taxon>Rosoideae</taxon>
        <taxon>Rosoideae incertae sedis</taxon>
        <taxon>Rosa</taxon>
    </lineage>
</organism>
<dbReference type="PANTHER" id="PTHR21405">
    <property type="entry name" value="CDNA SEQUENCE BC021608"/>
    <property type="match status" value="1"/>
</dbReference>
<keyword evidence="3 4" id="KW-0802">TPR repeat</keyword>
<dbReference type="EMBL" id="PDCK01000040">
    <property type="protein sequence ID" value="PRQ48463.1"/>
    <property type="molecule type" value="Genomic_DNA"/>
</dbReference>
<feature type="repeat" description="TPR" evidence="4">
    <location>
        <begin position="168"/>
        <end position="201"/>
    </location>
</feature>
<feature type="region of interest" description="Disordered" evidence="5">
    <location>
        <begin position="57"/>
        <end position="83"/>
    </location>
</feature>
<evidence type="ECO:0000256" key="2">
    <source>
        <dbReference type="ARBA" id="ARBA00022737"/>
    </source>
</evidence>
<evidence type="ECO:0000256" key="5">
    <source>
        <dbReference type="SAM" id="MobiDB-lite"/>
    </source>
</evidence>
<dbReference type="Pfam" id="PF07719">
    <property type="entry name" value="TPR_2"/>
    <property type="match status" value="1"/>
</dbReference>
<reference evidence="6 7" key="1">
    <citation type="journal article" date="2018" name="Nat. Genet.">
        <title>The Rosa genome provides new insights in the design of modern roses.</title>
        <authorList>
            <person name="Bendahmane M."/>
        </authorList>
    </citation>
    <scope>NUCLEOTIDE SEQUENCE [LARGE SCALE GENOMIC DNA]</scope>
    <source>
        <strain evidence="7">cv. Old Blush</strain>
    </source>
</reference>
<keyword evidence="7" id="KW-1185">Reference proteome</keyword>
<accession>A0A2P6RPV8</accession>
<dbReference type="SMART" id="SM00028">
    <property type="entry name" value="TPR"/>
    <property type="match status" value="1"/>
</dbReference>
<dbReference type="InterPro" id="IPR038906">
    <property type="entry name" value="TTC36"/>
</dbReference>
<evidence type="ECO:0000313" key="6">
    <source>
        <dbReference type="EMBL" id="PRQ48463.1"/>
    </source>
</evidence>
<feature type="compositionally biased region" description="Basic residues" evidence="5">
    <location>
        <begin position="59"/>
        <end position="70"/>
    </location>
</feature>
<dbReference type="InterPro" id="IPR019734">
    <property type="entry name" value="TPR_rpt"/>
</dbReference>
<proteinExistence type="inferred from homology"/>
<comment type="caution">
    <text evidence="6">The sequence shown here is derived from an EMBL/GenBank/DDBJ whole genome shotgun (WGS) entry which is preliminary data.</text>
</comment>
<dbReference type="AlphaFoldDB" id="A0A2P6RPV8"/>
<gene>
    <name evidence="6" type="ORF">RchiOBHm_Chr2g0111021</name>
</gene>
<keyword evidence="2" id="KW-0677">Repeat</keyword>
<sequence length="219" mass="23932">MAAEVVLQVALLILTLAIFFAIHKLSKQALTKLRTNNRATLQATRHFVLGSQLLTRARSTPHKTQSHSHAKSALTEAEKALSLSPRDPGPHILKALALDLLGHRTSALRSLDAALSPPCVKSLADRERGEALVKRAELKLALNRRRRVDSAVEDLVEAVGLSSGEDDTTAFCLLGQCYERKGMRDEAREAFERALTMDSGSALARQGLDRLRLNQSPSP</sequence>
<evidence type="ECO:0000313" key="7">
    <source>
        <dbReference type="Proteomes" id="UP000238479"/>
    </source>
</evidence>
<dbReference type="Proteomes" id="UP000238479">
    <property type="component" value="Chromosome 2"/>
</dbReference>
<evidence type="ECO:0000256" key="4">
    <source>
        <dbReference type="PROSITE-ProRule" id="PRU00339"/>
    </source>
</evidence>